<name>A0A1F6B5I6_9BACT</name>
<proteinExistence type="predicted"/>
<dbReference type="PANTHER" id="PTHR43793">
    <property type="entry name" value="FAD SYNTHASE"/>
    <property type="match status" value="1"/>
</dbReference>
<evidence type="ECO:0000313" key="4">
    <source>
        <dbReference type="EMBL" id="OGG32189.1"/>
    </source>
</evidence>
<organism evidence="4 5">
    <name type="scientific">Candidatus Gottesmanbacteria bacterium RIFCSPLOWO2_02_FULL_38_8</name>
    <dbReference type="NCBI Taxonomy" id="1798397"/>
    <lineage>
        <taxon>Bacteria</taxon>
        <taxon>Candidatus Gottesmaniibacteriota</taxon>
    </lineage>
</organism>
<protein>
    <recommendedName>
        <fullName evidence="3">Cytidyltransferase-like domain-containing protein</fullName>
    </recommendedName>
</protein>
<dbReference type="Gene3D" id="3.40.50.620">
    <property type="entry name" value="HUPs"/>
    <property type="match status" value="1"/>
</dbReference>
<dbReference type="EMBL" id="MFKA01000025">
    <property type="protein sequence ID" value="OGG32189.1"/>
    <property type="molecule type" value="Genomic_DNA"/>
</dbReference>
<keyword evidence="2" id="KW-0548">Nucleotidyltransferase</keyword>
<dbReference type="InterPro" id="IPR050385">
    <property type="entry name" value="Archaeal_FAD_synthase"/>
</dbReference>
<dbReference type="InterPro" id="IPR004821">
    <property type="entry name" value="Cyt_trans-like"/>
</dbReference>
<evidence type="ECO:0000256" key="2">
    <source>
        <dbReference type="ARBA" id="ARBA00022695"/>
    </source>
</evidence>
<comment type="caution">
    <text evidence="4">The sequence shown here is derived from an EMBL/GenBank/DDBJ whole genome shotgun (WGS) entry which is preliminary data.</text>
</comment>
<dbReference type="NCBIfam" id="TIGR00125">
    <property type="entry name" value="cyt_tran_rel"/>
    <property type="match status" value="1"/>
</dbReference>
<dbReference type="Pfam" id="PF01467">
    <property type="entry name" value="CTP_transf_like"/>
    <property type="match status" value="1"/>
</dbReference>
<accession>A0A1F6B5I6</accession>
<evidence type="ECO:0000313" key="5">
    <source>
        <dbReference type="Proteomes" id="UP000179209"/>
    </source>
</evidence>
<gene>
    <name evidence="4" type="ORF">A3I51_05430</name>
</gene>
<keyword evidence="1" id="KW-0808">Transferase</keyword>
<evidence type="ECO:0000259" key="3">
    <source>
        <dbReference type="Pfam" id="PF01467"/>
    </source>
</evidence>
<feature type="domain" description="Cytidyltransferase-like" evidence="3">
    <location>
        <begin position="8"/>
        <end position="132"/>
    </location>
</feature>
<dbReference type="InterPro" id="IPR014729">
    <property type="entry name" value="Rossmann-like_a/b/a_fold"/>
</dbReference>
<reference evidence="4 5" key="1">
    <citation type="journal article" date="2016" name="Nat. Commun.">
        <title>Thousands of microbial genomes shed light on interconnected biogeochemical processes in an aquifer system.</title>
        <authorList>
            <person name="Anantharaman K."/>
            <person name="Brown C.T."/>
            <person name="Hug L.A."/>
            <person name="Sharon I."/>
            <person name="Castelle C.J."/>
            <person name="Probst A.J."/>
            <person name="Thomas B.C."/>
            <person name="Singh A."/>
            <person name="Wilkins M.J."/>
            <person name="Karaoz U."/>
            <person name="Brodie E.L."/>
            <person name="Williams K.H."/>
            <person name="Hubbard S.S."/>
            <person name="Banfield J.F."/>
        </authorList>
    </citation>
    <scope>NUCLEOTIDE SEQUENCE [LARGE SCALE GENOMIC DNA]</scope>
</reference>
<dbReference type="GO" id="GO:0016779">
    <property type="term" value="F:nucleotidyltransferase activity"/>
    <property type="evidence" value="ECO:0007669"/>
    <property type="project" value="UniProtKB-KW"/>
</dbReference>
<dbReference type="PANTHER" id="PTHR43793:SF1">
    <property type="entry name" value="FAD SYNTHASE"/>
    <property type="match status" value="1"/>
</dbReference>
<dbReference type="AlphaFoldDB" id="A0A1F6B5I6"/>
<dbReference type="Proteomes" id="UP000179209">
    <property type="component" value="Unassembled WGS sequence"/>
</dbReference>
<sequence length="145" mass="16928">MYQKKTVLVDGCFDPFHAGHIDYFKFAAGFGLPVFCNVENDKYINKYKKRPSLIPESQRIIIVDSIKYISYTHLQTSSTHDVLLKLKPLKYIKGADWKKKKLPDEEVTVCNMYGIKIEYTKKNLDSSSEIIRNFINKMSSFKNFK</sequence>
<evidence type="ECO:0000256" key="1">
    <source>
        <dbReference type="ARBA" id="ARBA00022679"/>
    </source>
</evidence>
<dbReference type="SUPFAM" id="SSF52374">
    <property type="entry name" value="Nucleotidylyl transferase"/>
    <property type="match status" value="1"/>
</dbReference>